<keyword evidence="1" id="KW-1133">Transmembrane helix</keyword>
<dbReference type="InterPro" id="IPR046617">
    <property type="entry name" value="DUF6730"/>
</dbReference>
<dbReference type="RefSeq" id="WP_146928126.1">
    <property type="nucleotide sequence ID" value="NZ_CBCSHZ010000002.1"/>
</dbReference>
<keyword evidence="1" id="KW-0472">Membrane</keyword>
<keyword evidence="3" id="KW-1185">Reference proteome</keyword>
<dbReference type="Pfam" id="PF20503">
    <property type="entry name" value="DUF6730"/>
    <property type="match status" value="1"/>
</dbReference>
<protein>
    <submittedName>
        <fullName evidence="2">Uncharacterized protein</fullName>
    </submittedName>
</protein>
<sequence length="149" mass="17475">MKKLDEIMELMTDEMADFKAAILELELLSKQLLNLSIPITTEALEKNLNIFLEKQEEENRLKDEVLKEIEKKLKHARIIPNYLLILFGALGIIALSLLGYFGYTARALEKEKFEIYRIILESENDSYQQYLSINPEIKDDYCEWLEGKK</sequence>
<organism evidence="2 3">
    <name type="scientific">Gillisia hiemivivida</name>
    <dbReference type="NCBI Taxonomy" id="291190"/>
    <lineage>
        <taxon>Bacteria</taxon>
        <taxon>Pseudomonadati</taxon>
        <taxon>Bacteroidota</taxon>
        <taxon>Flavobacteriia</taxon>
        <taxon>Flavobacteriales</taxon>
        <taxon>Flavobacteriaceae</taxon>
        <taxon>Gillisia</taxon>
    </lineage>
</organism>
<dbReference type="Proteomes" id="UP000321367">
    <property type="component" value="Unassembled WGS sequence"/>
</dbReference>
<keyword evidence="1" id="KW-0812">Transmembrane</keyword>
<name>A0A5C6ZXQ6_9FLAO</name>
<gene>
    <name evidence="2" type="ORF">ES724_00235</name>
</gene>
<dbReference type="AlphaFoldDB" id="A0A5C6ZXQ6"/>
<reference evidence="2 3" key="1">
    <citation type="submission" date="2019-08" db="EMBL/GenBank/DDBJ databases">
        <title>Genome sequence of Gillisia hiemivivida IC154 (type strain).</title>
        <authorList>
            <person name="Bowman J.P."/>
        </authorList>
    </citation>
    <scope>NUCLEOTIDE SEQUENCE [LARGE SCALE GENOMIC DNA]</scope>
    <source>
        <strain evidence="2 3">IC154</strain>
    </source>
</reference>
<feature type="transmembrane region" description="Helical" evidence="1">
    <location>
        <begin position="82"/>
        <end position="103"/>
    </location>
</feature>
<accession>A0A5C6ZXQ6</accession>
<dbReference type="OrthoDB" id="1449890at2"/>
<evidence type="ECO:0000313" key="3">
    <source>
        <dbReference type="Proteomes" id="UP000321367"/>
    </source>
</evidence>
<evidence type="ECO:0000256" key="1">
    <source>
        <dbReference type="SAM" id="Phobius"/>
    </source>
</evidence>
<dbReference type="EMBL" id="VORY01000001">
    <property type="protein sequence ID" value="TXD95498.1"/>
    <property type="molecule type" value="Genomic_DNA"/>
</dbReference>
<comment type="caution">
    <text evidence="2">The sequence shown here is derived from an EMBL/GenBank/DDBJ whole genome shotgun (WGS) entry which is preliminary data.</text>
</comment>
<proteinExistence type="predicted"/>
<evidence type="ECO:0000313" key="2">
    <source>
        <dbReference type="EMBL" id="TXD95498.1"/>
    </source>
</evidence>